<proteinExistence type="predicted"/>
<feature type="region of interest" description="Disordered" evidence="2">
    <location>
        <begin position="178"/>
        <end position="205"/>
    </location>
</feature>
<protein>
    <recommendedName>
        <fullName evidence="5">Coiled-coil domain-containing protein 13</fullName>
    </recommendedName>
</protein>
<keyword evidence="4" id="KW-1185">Reference proteome</keyword>
<feature type="coiled-coil region" evidence="1">
    <location>
        <begin position="17"/>
        <end position="134"/>
    </location>
</feature>
<dbReference type="EMBL" id="KE560467">
    <property type="protein sequence ID" value="EPZ36725.1"/>
    <property type="molecule type" value="Genomic_DNA"/>
</dbReference>
<evidence type="ECO:0000313" key="4">
    <source>
        <dbReference type="Proteomes" id="UP000030755"/>
    </source>
</evidence>
<gene>
    <name evidence="3" type="ORF">O9G_002336</name>
</gene>
<reference evidence="3 4" key="1">
    <citation type="journal article" date="2013" name="Curr. Biol.">
        <title>Shared signatures of parasitism and phylogenomics unite Cryptomycota and microsporidia.</title>
        <authorList>
            <person name="James T.Y."/>
            <person name="Pelin A."/>
            <person name="Bonen L."/>
            <person name="Ahrendt S."/>
            <person name="Sain D."/>
            <person name="Corradi N."/>
            <person name="Stajich J.E."/>
        </authorList>
    </citation>
    <scope>NUCLEOTIDE SEQUENCE [LARGE SCALE GENOMIC DNA]</scope>
    <source>
        <strain evidence="3 4">CSF55</strain>
    </source>
</reference>
<evidence type="ECO:0008006" key="5">
    <source>
        <dbReference type="Google" id="ProtNLM"/>
    </source>
</evidence>
<accession>A0A075B2B3</accession>
<feature type="compositionally biased region" description="Polar residues" evidence="2">
    <location>
        <begin position="186"/>
        <end position="196"/>
    </location>
</feature>
<organism evidence="3 4">
    <name type="scientific">Rozella allomycis (strain CSF55)</name>
    <dbReference type="NCBI Taxonomy" id="988480"/>
    <lineage>
        <taxon>Eukaryota</taxon>
        <taxon>Fungi</taxon>
        <taxon>Fungi incertae sedis</taxon>
        <taxon>Cryptomycota</taxon>
        <taxon>Cryptomycota incertae sedis</taxon>
        <taxon>Rozella</taxon>
    </lineage>
</organism>
<name>A0A075B2B3_ROZAC</name>
<dbReference type="OrthoDB" id="10258312at2759"/>
<sequence>MLNDKDLLFNPDDLGLIHELQEENRFLKNALEQNENKNELKESKIIELSKRARRLNVSLEKERTLNDSLRKEIEHLKNSIRDITEAKESNKEHNQAEIEVKSLKEKIQILQRKLEEERIQVRGLKQENMNLKKIVAQEVGIEEVTNGVPPVGWKGRQQIISLLKNKIKTLQIKLKESGLHSENGSRPDSVAHSSMEFQPAPQPEVNSKVKNLEETVKALHLEAEKSKKKAEQFQCRAYNLEKEVRKLKEHICVLIQKSEDDDLLIQLMERKMESVNSNAPVASSRTDENKYQELCAQQYEKIRTLEDKLERVELKN</sequence>
<evidence type="ECO:0000313" key="3">
    <source>
        <dbReference type="EMBL" id="EPZ36725.1"/>
    </source>
</evidence>
<dbReference type="PANTHER" id="PTHR31935">
    <property type="entry name" value="COILED-COIL DOMAIN-CONTAINING PROTEIN 13"/>
    <property type="match status" value="1"/>
</dbReference>
<dbReference type="Proteomes" id="UP000030755">
    <property type="component" value="Unassembled WGS sequence"/>
</dbReference>
<evidence type="ECO:0000256" key="2">
    <source>
        <dbReference type="SAM" id="MobiDB-lite"/>
    </source>
</evidence>
<dbReference type="PANTHER" id="PTHR31935:SF1">
    <property type="entry name" value="COILED-COIL DOMAIN-CONTAINING PROTEIN 13"/>
    <property type="match status" value="1"/>
</dbReference>
<dbReference type="HOGENOM" id="CLU_880420_0_0_1"/>
<dbReference type="AlphaFoldDB" id="A0A075B2B3"/>
<feature type="coiled-coil region" evidence="1">
    <location>
        <begin position="209"/>
        <end position="250"/>
    </location>
</feature>
<dbReference type="InterPro" id="IPR038929">
    <property type="entry name" value="CCDC13"/>
</dbReference>
<dbReference type="STRING" id="988480.A0A075B2B3"/>
<evidence type="ECO:0000256" key="1">
    <source>
        <dbReference type="SAM" id="Coils"/>
    </source>
</evidence>
<keyword evidence="1" id="KW-0175">Coiled coil</keyword>